<dbReference type="OrthoDB" id="1075473at2"/>
<protein>
    <recommendedName>
        <fullName evidence="4">TonB-dependent receptor</fullName>
    </recommendedName>
</protein>
<evidence type="ECO:0008006" key="4">
    <source>
        <dbReference type="Google" id="ProtNLM"/>
    </source>
</evidence>
<organism evidence="2 3">
    <name type="scientific">Hymenobacter aquaticus</name>
    <dbReference type="NCBI Taxonomy" id="1867101"/>
    <lineage>
        <taxon>Bacteria</taxon>
        <taxon>Pseudomonadati</taxon>
        <taxon>Bacteroidota</taxon>
        <taxon>Cytophagia</taxon>
        <taxon>Cytophagales</taxon>
        <taxon>Hymenobacteraceae</taxon>
        <taxon>Hymenobacter</taxon>
    </lineage>
</organism>
<evidence type="ECO:0000256" key="1">
    <source>
        <dbReference type="SAM" id="SignalP"/>
    </source>
</evidence>
<dbReference type="Proteomes" id="UP000297549">
    <property type="component" value="Unassembled WGS sequence"/>
</dbReference>
<name>A0A4Z0PWN4_9BACT</name>
<proteinExistence type="predicted"/>
<gene>
    <name evidence="2" type="ORF">E5K00_13865</name>
</gene>
<dbReference type="SUPFAM" id="SSF49464">
    <property type="entry name" value="Carboxypeptidase regulatory domain-like"/>
    <property type="match status" value="1"/>
</dbReference>
<keyword evidence="1" id="KW-0732">Signal</keyword>
<comment type="caution">
    <text evidence="2">The sequence shown here is derived from an EMBL/GenBank/DDBJ whole genome shotgun (WGS) entry which is preliminary data.</text>
</comment>
<dbReference type="Pfam" id="PF13715">
    <property type="entry name" value="CarbopepD_reg_2"/>
    <property type="match status" value="1"/>
</dbReference>
<feature type="chain" id="PRO_5021336241" description="TonB-dependent receptor" evidence="1">
    <location>
        <begin position="31"/>
        <end position="746"/>
    </location>
</feature>
<dbReference type="RefSeq" id="WP_135463921.1">
    <property type="nucleotide sequence ID" value="NZ_SRLC01000002.1"/>
</dbReference>
<dbReference type="InterPro" id="IPR008969">
    <property type="entry name" value="CarboxyPept-like_regulatory"/>
</dbReference>
<dbReference type="SUPFAM" id="SSF56935">
    <property type="entry name" value="Porins"/>
    <property type="match status" value="1"/>
</dbReference>
<evidence type="ECO:0000313" key="2">
    <source>
        <dbReference type="EMBL" id="TGE21371.1"/>
    </source>
</evidence>
<sequence>MIPAPTKRCAGGWGAACALLLLLAPGLARAQAPARPLPATSAPDSLQLTGSVTDQLTHEQLLGALVYLAGQPTHAVATDLQGRFALRVPAAALPDTLVIEYLGYRPQRRVLRTAAAVALALEPQPTHVLATVEVKASRPITEDFIVRQLNYLQIVTNPAAAADPLLAVRTLPSATNLDESASVSLRGSAPGQTGVYLNGVPVYEPTKFAQLNGLGTFGIFNAELVKTLDVFPSNPPLEFGNAGAGLIHVETDARRAARSTQVSVGMANSGLLLNRPTGRRSMTKVYANAQYAPVLRLLNPGAFQRLQAFGLADAGAHFATPLGSTGTLKVFVYGLREQYRYQSGYLPTNGGNRYQYQNLRGLATASLEKFWDRADVGFYQGLSLRRIHDQLEGQPALYHTRRRGQDYFWSGHVRYYWRSNFSTRAGLSYDHRQLGITGQLPAYPDADGLGPVGQPRRLHQQRSLPEAYQYTKYVARHWVFGFGTRANALPGVFAGGYLAWQANVRLTVPGQLYNLSGGDYVTSTLPDPLLPFLRTRIRQVAFDYSFQWPRLTVDGASYYKRELSLTRVRVWGTEAAAQYQATKQLLLNLAFSSVRSPLARFDPADAAAWRYAYTQPRYDLRFSLKSSVSLAGKWGQVSLSGQYRAGAPFTRISGGQPVPGTPDFQPLYPAQPNASYLPNYFRLDVSASRSFAAPSGRGATIVYVVLNNVTNQRNISRYVYSADYSQRQGETLLHRMFYLGLVRNWH</sequence>
<dbReference type="EMBL" id="SRLC01000002">
    <property type="protein sequence ID" value="TGE21371.1"/>
    <property type="molecule type" value="Genomic_DNA"/>
</dbReference>
<accession>A0A4Z0PWN4</accession>
<dbReference type="AlphaFoldDB" id="A0A4Z0PWN4"/>
<evidence type="ECO:0000313" key="3">
    <source>
        <dbReference type="Proteomes" id="UP000297549"/>
    </source>
</evidence>
<reference evidence="2 3" key="1">
    <citation type="submission" date="2019-04" db="EMBL/GenBank/DDBJ databases">
        <authorList>
            <person name="Feng G."/>
            <person name="Zhang J."/>
            <person name="Zhu H."/>
        </authorList>
    </citation>
    <scope>NUCLEOTIDE SEQUENCE [LARGE SCALE GENOMIC DNA]</scope>
    <source>
        <strain evidence="2 3">JCM 31653</strain>
    </source>
</reference>
<feature type="signal peptide" evidence="1">
    <location>
        <begin position="1"/>
        <end position="30"/>
    </location>
</feature>
<keyword evidence="3" id="KW-1185">Reference proteome</keyword>